<dbReference type="HOGENOM" id="CLU_070156_0_0_1"/>
<dbReference type="Proteomes" id="UP000005627">
    <property type="component" value="Chromosome 4"/>
</dbReference>
<reference evidence="2 3" key="1">
    <citation type="journal article" date="2011" name="Proc. Natl. Acad. Sci. U.S.A.">
        <title>Evolutionary erosion of yeast sex chromosomes by mating-type switching accidents.</title>
        <authorList>
            <person name="Gordon J.L."/>
            <person name="Armisen D."/>
            <person name="Proux-Wera E."/>
            <person name="Oheigeartaigh S.S."/>
            <person name="Byrne K.P."/>
            <person name="Wolfe K.H."/>
        </authorList>
    </citation>
    <scope>NUCLEOTIDE SEQUENCE [LARGE SCALE GENOMIC DNA]</scope>
    <source>
        <strain evidence="3">ATCC 10662 / CBS 1146 / NBRC 0425 / NCYC 2629 / NRRL Y-866</strain>
    </source>
</reference>
<dbReference type="AlphaFoldDB" id="G8ZUB7"/>
<dbReference type="InParanoid" id="G8ZUB7"/>
<dbReference type="FunCoup" id="G8ZUB7">
    <property type="interactions" value="69"/>
</dbReference>
<dbReference type="KEGG" id="tdl:TDEL_0D06270"/>
<proteinExistence type="predicted"/>
<evidence type="ECO:0000313" key="2">
    <source>
        <dbReference type="EMBL" id="CCE92211.1"/>
    </source>
</evidence>
<feature type="region of interest" description="Disordered" evidence="1">
    <location>
        <begin position="1"/>
        <end position="58"/>
    </location>
</feature>
<dbReference type="STRING" id="1076872.G8ZUB7"/>
<feature type="compositionally biased region" description="Acidic residues" evidence="1">
    <location>
        <begin position="89"/>
        <end position="108"/>
    </location>
</feature>
<dbReference type="eggNOG" id="ENOG502S7KF">
    <property type="taxonomic scope" value="Eukaryota"/>
</dbReference>
<dbReference type="RefSeq" id="XP_003681422.1">
    <property type="nucleotide sequence ID" value="XM_003681374.1"/>
</dbReference>
<dbReference type="EMBL" id="HE616745">
    <property type="protein sequence ID" value="CCE92211.1"/>
    <property type="molecule type" value="Genomic_DNA"/>
</dbReference>
<dbReference type="OrthoDB" id="4063473at2759"/>
<evidence type="ECO:0000313" key="3">
    <source>
        <dbReference type="Proteomes" id="UP000005627"/>
    </source>
</evidence>
<feature type="region of interest" description="Disordered" evidence="1">
    <location>
        <begin position="89"/>
        <end position="113"/>
    </location>
</feature>
<gene>
    <name evidence="2" type="primary">TDEL0D06270</name>
    <name evidence="2" type="ORF">TDEL_0D06270</name>
</gene>
<organism evidence="2 3">
    <name type="scientific">Torulaspora delbrueckii</name>
    <name type="common">Yeast</name>
    <name type="synonym">Candida colliculosa</name>
    <dbReference type="NCBI Taxonomy" id="4950"/>
    <lineage>
        <taxon>Eukaryota</taxon>
        <taxon>Fungi</taxon>
        <taxon>Dikarya</taxon>
        <taxon>Ascomycota</taxon>
        <taxon>Saccharomycotina</taxon>
        <taxon>Saccharomycetes</taxon>
        <taxon>Saccharomycetales</taxon>
        <taxon>Saccharomycetaceae</taxon>
        <taxon>Torulaspora</taxon>
    </lineage>
</organism>
<accession>G8ZUB7</accession>
<evidence type="ECO:0000256" key="1">
    <source>
        <dbReference type="SAM" id="MobiDB-lite"/>
    </source>
</evidence>
<name>G8ZUB7_TORDE</name>
<protein>
    <submittedName>
        <fullName evidence="2">Uncharacterized protein</fullName>
    </submittedName>
</protein>
<keyword evidence="3" id="KW-1185">Reference proteome</keyword>
<dbReference type="GeneID" id="11503578"/>
<sequence length="311" mass="34919">MNTPTKSGGDRSRTPGATTPFRERAIEERRLKDELLLSATPGLKRLSDPQSDHGMVINNPEDVKSYLRDLSAVLALQDRKNLTQVLANEEELPSDETSEYAGEEQETVDESRNDLRGSVFSQLKLGEHRLKVRRILEPLVIEDTDITQENYGNAVEVIDEPEPEPADVETQESSSPGGPVVDEVIPEELDQPEPIVIDESSFTDSEPEDVEPLPKFQMKQCLRSFIDTEGIELKTLSWAALQKASETLLKGMAAELLDEDKRIVPDRQNILHAFEKFKVVPKNSTNEALFEICCKYLTLEDLNDLEAALFL</sequence>
<feature type="compositionally biased region" description="Basic and acidic residues" evidence="1">
    <location>
        <begin position="21"/>
        <end position="35"/>
    </location>
</feature>